<keyword evidence="4" id="KW-1185">Reference proteome</keyword>
<evidence type="ECO:0000256" key="2">
    <source>
        <dbReference type="SAM" id="Phobius"/>
    </source>
</evidence>
<feature type="compositionally biased region" description="Low complexity" evidence="1">
    <location>
        <begin position="366"/>
        <end position="377"/>
    </location>
</feature>
<dbReference type="Gene3D" id="2.60.120.260">
    <property type="entry name" value="Galactose-binding domain-like"/>
    <property type="match status" value="1"/>
</dbReference>
<dbReference type="Proteomes" id="UP000724874">
    <property type="component" value="Unassembled WGS sequence"/>
</dbReference>
<reference evidence="3" key="1">
    <citation type="submission" date="2020-11" db="EMBL/GenBank/DDBJ databases">
        <authorList>
            <consortium name="DOE Joint Genome Institute"/>
            <person name="Ahrendt S."/>
            <person name="Riley R."/>
            <person name="Andreopoulos W."/>
            <person name="LaButti K."/>
            <person name="Pangilinan J."/>
            <person name="Ruiz-duenas F.J."/>
            <person name="Barrasa J.M."/>
            <person name="Sanchez-Garcia M."/>
            <person name="Camarero S."/>
            <person name="Miyauchi S."/>
            <person name="Serrano A."/>
            <person name="Linde D."/>
            <person name="Babiker R."/>
            <person name="Drula E."/>
            <person name="Ayuso-Fernandez I."/>
            <person name="Pacheco R."/>
            <person name="Padilla G."/>
            <person name="Ferreira P."/>
            <person name="Barriuso J."/>
            <person name="Kellner H."/>
            <person name="Castanera R."/>
            <person name="Alfaro M."/>
            <person name="Ramirez L."/>
            <person name="Pisabarro A.G."/>
            <person name="Kuo A."/>
            <person name="Tritt A."/>
            <person name="Lipzen A."/>
            <person name="He G."/>
            <person name="Yan M."/>
            <person name="Ng V."/>
            <person name="Cullen D."/>
            <person name="Martin F."/>
            <person name="Rosso M.-N."/>
            <person name="Henrissat B."/>
            <person name="Hibbett D."/>
            <person name="Martinez A.T."/>
            <person name="Grigoriev I.V."/>
        </authorList>
    </citation>
    <scope>NUCLEOTIDE SEQUENCE</scope>
    <source>
        <strain evidence="3">AH 44721</strain>
    </source>
</reference>
<dbReference type="EMBL" id="JADNYJ010000003">
    <property type="protein sequence ID" value="KAF8912164.1"/>
    <property type="molecule type" value="Genomic_DNA"/>
</dbReference>
<dbReference type="AlphaFoldDB" id="A0A9P5P276"/>
<dbReference type="OrthoDB" id="3052647at2759"/>
<keyword evidence="2" id="KW-0812">Transmembrane</keyword>
<protein>
    <recommendedName>
        <fullName evidence="5">Transmembrane protein</fullName>
    </recommendedName>
</protein>
<accession>A0A9P5P276</accession>
<gene>
    <name evidence="3" type="ORF">CPB84DRAFT_1841851</name>
</gene>
<feature type="region of interest" description="Disordered" evidence="1">
    <location>
        <begin position="362"/>
        <end position="420"/>
    </location>
</feature>
<evidence type="ECO:0000313" key="3">
    <source>
        <dbReference type="EMBL" id="KAF8912164.1"/>
    </source>
</evidence>
<evidence type="ECO:0000313" key="4">
    <source>
        <dbReference type="Proteomes" id="UP000724874"/>
    </source>
</evidence>
<name>A0A9P5P276_GYMJU</name>
<feature type="transmembrane region" description="Helical" evidence="2">
    <location>
        <begin position="269"/>
        <end position="293"/>
    </location>
</feature>
<sequence length="451" mass="48405">MSPTVIVDDTDPGIQYVGSWSQDLLGPHYTEGNFGDPYGNTLHFTNSDGSFSYIFEGTQVTVTGTVQYPGGATPNPAWVCSVDGTLIPTKNYNSASNRLDLCDTDNLSDGTHNITVQVISSDQHTFWFDYFQYTPSDKVDLADAVLSFDHTDPQINLTWYGFYDNTLPLAPTTATYTINGQAPVSFNLNGSAAQATGIQYNQIFFQTHQLSPGNHSIQVVYQGNSTFVPLSLNSIVVQHSSINTHVYSAIGVRQPTSTPASDHSINTGAVIGGALGGLALLVALGMAFLFWHLRRKHSKDGKHKYLVVDPGDPTPMATASESGVPASLHFNGGIPSSARLTLANQTSSTPTSYNGRLSVAKPVDRTASQSSAAHTTSGPNNSKALEAQHDAVNSFTPIRLDPPNRRSRSSNATSGDFSHATVVRDEDSGFRFWQTPEGGQVQVLPPGYTPV</sequence>
<evidence type="ECO:0008006" key="5">
    <source>
        <dbReference type="Google" id="ProtNLM"/>
    </source>
</evidence>
<keyword evidence="2" id="KW-1133">Transmembrane helix</keyword>
<evidence type="ECO:0000256" key="1">
    <source>
        <dbReference type="SAM" id="MobiDB-lite"/>
    </source>
</evidence>
<proteinExistence type="predicted"/>
<comment type="caution">
    <text evidence="3">The sequence shown here is derived from an EMBL/GenBank/DDBJ whole genome shotgun (WGS) entry which is preliminary data.</text>
</comment>
<keyword evidence="2" id="KW-0472">Membrane</keyword>
<organism evidence="3 4">
    <name type="scientific">Gymnopilus junonius</name>
    <name type="common">Spectacular rustgill mushroom</name>
    <name type="synonym">Gymnopilus spectabilis subsp. junonius</name>
    <dbReference type="NCBI Taxonomy" id="109634"/>
    <lineage>
        <taxon>Eukaryota</taxon>
        <taxon>Fungi</taxon>
        <taxon>Dikarya</taxon>
        <taxon>Basidiomycota</taxon>
        <taxon>Agaricomycotina</taxon>
        <taxon>Agaricomycetes</taxon>
        <taxon>Agaricomycetidae</taxon>
        <taxon>Agaricales</taxon>
        <taxon>Agaricineae</taxon>
        <taxon>Hymenogastraceae</taxon>
        <taxon>Gymnopilus</taxon>
    </lineage>
</organism>